<sequence>MEFEELCKAFEQEEQMKTKHLQKKAAKKKVTRKVKHDKIVMRDHVRNDMKRHIEYQIKSLRQRNAADCDVVAFINKKFAQIRQVISE</sequence>
<name>A0A382WEV8_9ZZZZ</name>
<dbReference type="EMBL" id="UINC01158864">
    <property type="protein sequence ID" value="SVD56638.1"/>
    <property type="molecule type" value="Genomic_DNA"/>
</dbReference>
<dbReference type="AlphaFoldDB" id="A0A382WEV8"/>
<gene>
    <name evidence="1" type="ORF">METZ01_LOCUS409492</name>
</gene>
<organism evidence="1">
    <name type="scientific">marine metagenome</name>
    <dbReference type="NCBI Taxonomy" id="408172"/>
    <lineage>
        <taxon>unclassified sequences</taxon>
        <taxon>metagenomes</taxon>
        <taxon>ecological metagenomes</taxon>
    </lineage>
</organism>
<protein>
    <submittedName>
        <fullName evidence="1">Uncharacterized protein</fullName>
    </submittedName>
</protein>
<proteinExistence type="predicted"/>
<accession>A0A382WEV8</accession>
<reference evidence="1" key="1">
    <citation type="submission" date="2018-05" db="EMBL/GenBank/DDBJ databases">
        <authorList>
            <person name="Lanie J.A."/>
            <person name="Ng W.-L."/>
            <person name="Kazmierczak K.M."/>
            <person name="Andrzejewski T.M."/>
            <person name="Davidsen T.M."/>
            <person name="Wayne K.J."/>
            <person name="Tettelin H."/>
            <person name="Glass J.I."/>
            <person name="Rusch D."/>
            <person name="Podicherti R."/>
            <person name="Tsui H.-C.T."/>
            <person name="Winkler M.E."/>
        </authorList>
    </citation>
    <scope>NUCLEOTIDE SEQUENCE</scope>
</reference>
<evidence type="ECO:0000313" key="1">
    <source>
        <dbReference type="EMBL" id="SVD56638.1"/>
    </source>
</evidence>